<dbReference type="EMBL" id="CP127221">
    <property type="protein sequence ID" value="WIW94757.1"/>
    <property type="molecule type" value="Genomic_DNA"/>
</dbReference>
<dbReference type="PANTHER" id="PTHR43544">
    <property type="entry name" value="SHORT-CHAIN DEHYDROGENASE/REDUCTASE"/>
    <property type="match status" value="1"/>
</dbReference>
<accession>A0A9Y2B166</accession>
<dbReference type="InterPro" id="IPR051468">
    <property type="entry name" value="Fungal_SecMetab_SDRs"/>
</dbReference>
<dbReference type="Pfam" id="PF00106">
    <property type="entry name" value="adh_short"/>
    <property type="match status" value="1"/>
</dbReference>
<dbReference type="CDD" id="cd05325">
    <property type="entry name" value="carb_red_sniffer_like_SDR_c"/>
    <property type="match status" value="1"/>
</dbReference>
<sequence>MSDVGQQWPRTAAVFGASGGIGAALVRKLADRGVGTIYAGSRNGSAPEATGLIPFSFDLTDEASIACAAESMRANSPELVIVATGVLTLADGTGPERTYKRLDSAAMGEVFALNTIGPAMIAKYMLPLLRRNRRAVFAALSARVGSISENGLGGWHSYRASKAALNMLLKNFAIELGRTHDQAVVVGLHPGTVDSALSQPFQSGLPAGQLTDPTEAAANLLGVLNGLGPDQSGKFFDWKGEEIPA</sequence>
<evidence type="ECO:0000313" key="2">
    <source>
        <dbReference type="Proteomes" id="UP001231445"/>
    </source>
</evidence>
<gene>
    <name evidence="1" type="ORF">QQX03_07155</name>
</gene>
<dbReference type="AlphaFoldDB" id="A0A9Y2B166"/>
<evidence type="ECO:0000313" key="1">
    <source>
        <dbReference type="EMBL" id="WIW94757.1"/>
    </source>
</evidence>
<dbReference type="RefSeq" id="WP_285975073.1">
    <property type="nucleotide sequence ID" value="NZ_CP127221.1"/>
</dbReference>
<proteinExistence type="predicted"/>
<dbReference type="PANTHER" id="PTHR43544:SF12">
    <property type="entry name" value="NAD(P)-BINDING ROSSMANN-FOLD SUPERFAMILY PROTEIN"/>
    <property type="match status" value="1"/>
</dbReference>
<dbReference type="InterPro" id="IPR036291">
    <property type="entry name" value="NAD(P)-bd_dom_sf"/>
</dbReference>
<organism evidence="1 2">
    <name type="scientific">Altererythrobacter rubellus</name>
    <dbReference type="NCBI Taxonomy" id="2173831"/>
    <lineage>
        <taxon>Bacteria</taxon>
        <taxon>Pseudomonadati</taxon>
        <taxon>Pseudomonadota</taxon>
        <taxon>Alphaproteobacteria</taxon>
        <taxon>Sphingomonadales</taxon>
        <taxon>Erythrobacteraceae</taxon>
        <taxon>Altererythrobacter</taxon>
    </lineage>
</organism>
<dbReference type="KEGG" id="arue:QQX03_07155"/>
<dbReference type="Proteomes" id="UP001231445">
    <property type="component" value="Chromosome"/>
</dbReference>
<dbReference type="SUPFAM" id="SSF51735">
    <property type="entry name" value="NAD(P)-binding Rossmann-fold domains"/>
    <property type="match status" value="1"/>
</dbReference>
<protein>
    <submittedName>
        <fullName evidence="1">SDR family NAD(P)-dependent oxidoreductase</fullName>
    </submittedName>
</protein>
<keyword evidence="2" id="KW-1185">Reference proteome</keyword>
<name>A0A9Y2B166_9SPHN</name>
<reference evidence="1 2" key="1">
    <citation type="submission" date="2023-06" db="EMBL/GenBank/DDBJ databases">
        <title>Altererythrobacter rubellus NBRC 112769 genome.</title>
        <authorList>
            <person name="Zhang K."/>
        </authorList>
    </citation>
    <scope>NUCLEOTIDE SEQUENCE [LARGE SCALE GENOMIC DNA]</scope>
    <source>
        <strain evidence="1 2">NBRC 112769</strain>
    </source>
</reference>
<dbReference type="InterPro" id="IPR002347">
    <property type="entry name" value="SDR_fam"/>
</dbReference>
<dbReference type="PRINTS" id="PR00081">
    <property type="entry name" value="GDHRDH"/>
</dbReference>
<dbReference type="Gene3D" id="3.40.50.720">
    <property type="entry name" value="NAD(P)-binding Rossmann-like Domain"/>
    <property type="match status" value="1"/>
</dbReference>
<dbReference type="GO" id="GO:0005737">
    <property type="term" value="C:cytoplasm"/>
    <property type="evidence" value="ECO:0007669"/>
    <property type="project" value="TreeGrafter"/>
</dbReference>
<dbReference type="GO" id="GO:0016491">
    <property type="term" value="F:oxidoreductase activity"/>
    <property type="evidence" value="ECO:0007669"/>
    <property type="project" value="TreeGrafter"/>
</dbReference>